<proteinExistence type="predicted"/>
<dbReference type="Gene3D" id="3.40.50.2000">
    <property type="entry name" value="Glycogen Phosphorylase B"/>
    <property type="match status" value="2"/>
</dbReference>
<dbReference type="Pfam" id="PF01075">
    <property type="entry name" value="Glyco_transf_9"/>
    <property type="match status" value="1"/>
</dbReference>
<protein>
    <submittedName>
        <fullName evidence="3">Glycosyltransferase family 9 protein</fullName>
    </submittedName>
</protein>
<dbReference type="Proteomes" id="UP000281985">
    <property type="component" value="Unassembled WGS sequence"/>
</dbReference>
<evidence type="ECO:0000313" key="3">
    <source>
        <dbReference type="EMBL" id="RMB57974.1"/>
    </source>
</evidence>
<gene>
    <name evidence="3" type="ORF">EAX61_10120</name>
</gene>
<accession>A0A3M0FZ76</accession>
<keyword evidence="1" id="KW-0328">Glycosyltransferase</keyword>
<dbReference type="InterPro" id="IPR002201">
    <property type="entry name" value="Glyco_trans_9"/>
</dbReference>
<dbReference type="PANTHER" id="PTHR30160:SF22">
    <property type="entry name" value="LIPOPOLYSACCHARIDE CORE BIOSYNTHESIS PROTEIN"/>
    <property type="match status" value="1"/>
</dbReference>
<dbReference type="GO" id="GO:0005829">
    <property type="term" value="C:cytosol"/>
    <property type="evidence" value="ECO:0007669"/>
    <property type="project" value="TreeGrafter"/>
</dbReference>
<organism evidence="3 4">
    <name type="scientific">Dokdonia sinensis</name>
    <dbReference type="NCBI Taxonomy" id="2479847"/>
    <lineage>
        <taxon>Bacteria</taxon>
        <taxon>Pseudomonadati</taxon>
        <taxon>Bacteroidota</taxon>
        <taxon>Flavobacteriia</taxon>
        <taxon>Flavobacteriales</taxon>
        <taxon>Flavobacteriaceae</taxon>
        <taxon>Dokdonia</taxon>
    </lineage>
</organism>
<reference evidence="3 4" key="1">
    <citation type="submission" date="2018-10" db="EMBL/GenBank/DDBJ databases">
        <title>Dokdonia luteus sp. nov., isolated from sea water.</title>
        <authorList>
            <person name="Zhou L.Y."/>
            <person name="Du Z.J."/>
        </authorList>
    </citation>
    <scope>NUCLEOTIDE SEQUENCE [LARGE SCALE GENOMIC DNA]</scope>
    <source>
        <strain evidence="3 4">SH27</strain>
    </source>
</reference>
<dbReference type="PANTHER" id="PTHR30160">
    <property type="entry name" value="TETRAACYLDISACCHARIDE 4'-KINASE-RELATED"/>
    <property type="match status" value="1"/>
</dbReference>
<dbReference type="OrthoDB" id="9768048at2"/>
<dbReference type="GO" id="GO:0008713">
    <property type="term" value="F:ADP-heptose-lipopolysaccharide heptosyltransferase activity"/>
    <property type="evidence" value="ECO:0007669"/>
    <property type="project" value="TreeGrafter"/>
</dbReference>
<keyword evidence="2 3" id="KW-0808">Transferase</keyword>
<evidence type="ECO:0000256" key="1">
    <source>
        <dbReference type="ARBA" id="ARBA00022676"/>
    </source>
</evidence>
<dbReference type="EMBL" id="REFV01000009">
    <property type="protein sequence ID" value="RMB57974.1"/>
    <property type="molecule type" value="Genomic_DNA"/>
</dbReference>
<dbReference type="SUPFAM" id="SSF53756">
    <property type="entry name" value="UDP-Glycosyltransferase/glycogen phosphorylase"/>
    <property type="match status" value="1"/>
</dbReference>
<comment type="caution">
    <text evidence="3">The sequence shown here is derived from an EMBL/GenBank/DDBJ whole genome shotgun (WGS) entry which is preliminary data.</text>
</comment>
<keyword evidence="4" id="KW-1185">Reference proteome</keyword>
<dbReference type="CDD" id="cd03789">
    <property type="entry name" value="GT9_LPS_heptosyltransferase"/>
    <property type="match status" value="1"/>
</dbReference>
<dbReference type="GO" id="GO:0009244">
    <property type="term" value="P:lipopolysaccharide core region biosynthetic process"/>
    <property type="evidence" value="ECO:0007669"/>
    <property type="project" value="TreeGrafter"/>
</dbReference>
<name>A0A3M0FZ76_9FLAO</name>
<dbReference type="RefSeq" id="WP_121917577.1">
    <property type="nucleotide sequence ID" value="NZ_REFV01000009.1"/>
</dbReference>
<evidence type="ECO:0000256" key="2">
    <source>
        <dbReference type="ARBA" id="ARBA00022679"/>
    </source>
</evidence>
<evidence type="ECO:0000313" key="4">
    <source>
        <dbReference type="Proteomes" id="UP000281985"/>
    </source>
</evidence>
<dbReference type="AlphaFoldDB" id="A0A3M0FZ76"/>
<sequence length="337" mass="37197">MATQPHILIIRLSAMGDVAMCAPVVYAFAKAYPEVKISFLSKPFFKPLVEAIPGATFIPAEVEEQHKGIPGILRLSSQLKQQNLTAVVDLHNVLRSKMLRKFLRVPGTRITKGRTAKKALTRAHNKVFEQLETTIERYVEAFKKQGYLDVVPRALPKPQMLPVVKAFTEPYKGKWMGIAPFAAHEGKQYPLELIQEVIEDLDSSGDVSIFLFGSPKESSTLDGLSESCTSVTVLGGLLSFEEELNLIAHLDVMLSMDSGNGHLAAMYGVPTVTLWGVTHPYAGFAPFGQEEHCLVSDREQYPLIPTSVFGNKVPDGYEDVMRTIVPETVVKKVTSLL</sequence>
<dbReference type="InterPro" id="IPR051199">
    <property type="entry name" value="LPS_LOS_Heptosyltrfase"/>
</dbReference>